<name>A0A0E9RDA8_ANGAN</name>
<organism evidence="1">
    <name type="scientific">Anguilla anguilla</name>
    <name type="common">European freshwater eel</name>
    <name type="synonym">Muraena anguilla</name>
    <dbReference type="NCBI Taxonomy" id="7936"/>
    <lineage>
        <taxon>Eukaryota</taxon>
        <taxon>Metazoa</taxon>
        <taxon>Chordata</taxon>
        <taxon>Craniata</taxon>
        <taxon>Vertebrata</taxon>
        <taxon>Euteleostomi</taxon>
        <taxon>Actinopterygii</taxon>
        <taxon>Neopterygii</taxon>
        <taxon>Teleostei</taxon>
        <taxon>Anguilliformes</taxon>
        <taxon>Anguillidae</taxon>
        <taxon>Anguilla</taxon>
    </lineage>
</organism>
<dbReference type="AlphaFoldDB" id="A0A0E9RDA8"/>
<evidence type="ECO:0000313" key="1">
    <source>
        <dbReference type="EMBL" id="JAH27146.1"/>
    </source>
</evidence>
<accession>A0A0E9RDA8</accession>
<protein>
    <submittedName>
        <fullName evidence="1">Uncharacterized protein</fullName>
    </submittedName>
</protein>
<sequence>MERSIVNLQLYCNTHKCTPPKTHTNTKTYTQMCTHTFSRTVATLGQGST</sequence>
<reference evidence="1" key="2">
    <citation type="journal article" date="2015" name="Fish Shellfish Immunol.">
        <title>Early steps in the European eel (Anguilla anguilla)-Vibrio vulnificus interaction in the gills: Role of the RtxA13 toxin.</title>
        <authorList>
            <person name="Callol A."/>
            <person name="Pajuelo D."/>
            <person name="Ebbesson L."/>
            <person name="Teles M."/>
            <person name="MacKenzie S."/>
            <person name="Amaro C."/>
        </authorList>
    </citation>
    <scope>NUCLEOTIDE SEQUENCE</scope>
</reference>
<proteinExistence type="predicted"/>
<dbReference type="EMBL" id="GBXM01081431">
    <property type="protein sequence ID" value="JAH27146.1"/>
    <property type="molecule type" value="Transcribed_RNA"/>
</dbReference>
<reference evidence="1" key="1">
    <citation type="submission" date="2014-11" db="EMBL/GenBank/DDBJ databases">
        <authorList>
            <person name="Amaro Gonzalez C."/>
        </authorList>
    </citation>
    <scope>NUCLEOTIDE SEQUENCE</scope>
</reference>